<evidence type="ECO:0000256" key="1">
    <source>
        <dbReference type="SAM" id="MobiDB-lite"/>
    </source>
</evidence>
<organism evidence="2 3">
    <name type="scientific">Escallonia herrerae</name>
    <dbReference type="NCBI Taxonomy" id="1293975"/>
    <lineage>
        <taxon>Eukaryota</taxon>
        <taxon>Viridiplantae</taxon>
        <taxon>Streptophyta</taxon>
        <taxon>Embryophyta</taxon>
        <taxon>Tracheophyta</taxon>
        <taxon>Spermatophyta</taxon>
        <taxon>Magnoliopsida</taxon>
        <taxon>eudicotyledons</taxon>
        <taxon>Gunneridae</taxon>
        <taxon>Pentapetalae</taxon>
        <taxon>asterids</taxon>
        <taxon>campanulids</taxon>
        <taxon>Escalloniales</taxon>
        <taxon>Escalloniaceae</taxon>
        <taxon>Escallonia</taxon>
    </lineage>
</organism>
<comment type="caution">
    <text evidence="2">The sequence shown here is derived from an EMBL/GenBank/DDBJ whole genome shotgun (WGS) entry which is preliminary data.</text>
</comment>
<reference evidence="2" key="1">
    <citation type="submission" date="2022-12" db="EMBL/GenBank/DDBJ databases">
        <title>Draft genome assemblies for two species of Escallonia (Escalloniales).</title>
        <authorList>
            <person name="Chanderbali A."/>
            <person name="Dervinis C."/>
            <person name="Anghel I."/>
            <person name="Soltis D."/>
            <person name="Soltis P."/>
            <person name="Zapata F."/>
        </authorList>
    </citation>
    <scope>NUCLEOTIDE SEQUENCE</scope>
    <source>
        <strain evidence="2">UCBG64.0493</strain>
        <tissue evidence="2">Leaf</tissue>
    </source>
</reference>
<evidence type="ECO:0000313" key="3">
    <source>
        <dbReference type="Proteomes" id="UP001188597"/>
    </source>
</evidence>
<accession>A0AA89B6J1</accession>
<evidence type="ECO:0000313" key="2">
    <source>
        <dbReference type="EMBL" id="KAK3028348.1"/>
    </source>
</evidence>
<dbReference type="AlphaFoldDB" id="A0AA89B6J1"/>
<gene>
    <name evidence="2" type="ORF">RJ639_037810</name>
</gene>
<dbReference type="Proteomes" id="UP001188597">
    <property type="component" value="Unassembled WGS sequence"/>
</dbReference>
<sequence>MPESGAWRVEIQSLEKRRPPCFLARKPFDNGENCADMRRKHFLRKTAHPSLEDDDEDSSRGEDSSGRADGLLWYKDSRQHVNGEFLMAVIQANNALEDHSQLESGPLSLVDSGLQRTSVRIMMAI</sequence>
<dbReference type="EMBL" id="JAVXUP010000422">
    <property type="protein sequence ID" value="KAK3028348.1"/>
    <property type="molecule type" value="Genomic_DNA"/>
</dbReference>
<protein>
    <submittedName>
        <fullName evidence="2">Uncharacterized protein</fullName>
    </submittedName>
</protein>
<feature type="region of interest" description="Disordered" evidence="1">
    <location>
        <begin position="43"/>
        <end position="69"/>
    </location>
</feature>
<keyword evidence="3" id="KW-1185">Reference proteome</keyword>
<name>A0AA89B6J1_9ASTE</name>
<proteinExistence type="predicted"/>